<dbReference type="InterPro" id="IPR006162">
    <property type="entry name" value="Ppantetheine_attach_site"/>
</dbReference>
<name>A0ABS7G860_9BACT</name>
<dbReference type="Pfam" id="PF00501">
    <property type="entry name" value="AMP-binding"/>
    <property type="match status" value="2"/>
</dbReference>
<evidence type="ECO:0000256" key="2">
    <source>
        <dbReference type="ARBA" id="ARBA00022450"/>
    </source>
</evidence>
<dbReference type="NCBIfam" id="NF003417">
    <property type="entry name" value="PRK04813.1"/>
    <property type="match status" value="3"/>
</dbReference>
<dbReference type="SUPFAM" id="SSF56801">
    <property type="entry name" value="Acetyl-CoA synthetase-like"/>
    <property type="match status" value="2"/>
</dbReference>
<dbReference type="Gene3D" id="3.40.50.150">
    <property type="entry name" value="Vaccinia Virus protein VP39"/>
    <property type="match status" value="1"/>
</dbReference>
<dbReference type="Gene3D" id="3.30.559.10">
    <property type="entry name" value="Chloramphenicol acetyltransferase-like domain"/>
    <property type="match status" value="2"/>
</dbReference>
<dbReference type="InterPro" id="IPR020845">
    <property type="entry name" value="AMP-binding_CS"/>
</dbReference>
<dbReference type="CDD" id="cd19531">
    <property type="entry name" value="LCL_NRPS-like"/>
    <property type="match status" value="2"/>
</dbReference>
<dbReference type="PANTHER" id="PTHR45527">
    <property type="entry name" value="NONRIBOSOMAL PEPTIDE SYNTHETASE"/>
    <property type="match status" value="1"/>
</dbReference>
<comment type="caution">
    <text evidence="6">The sequence shown here is derived from an EMBL/GenBank/DDBJ whole genome shotgun (WGS) entry which is preliminary data.</text>
</comment>
<dbReference type="EMBL" id="JAICCF010000001">
    <property type="protein sequence ID" value="MBW8683315.1"/>
    <property type="molecule type" value="Genomic_DNA"/>
</dbReference>
<keyword evidence="2" id="KW-0596">Phosphopantetheine</keyword>
<comment type="cofactor">
    <cofactor evidence="1">
        <name>pantetheine 4'-phosphate</name>
        <dbReference type="ChEBI" id="CHEBI:47942"/>
    </cofactor>
</comment>
<evidence type="ECO:0000256" key="3">
    <source>
        <dbReference type="ARBA" id="ARBA00022553"/>
    </source>
</evidence>
<feature type="domain" description="Carrier" evidence="5">
    <location>
        <begin position="2520"/>
        <end position="2595"/>
    </location>
</feature>
<dbReference type="CDD" id="cd02440">
    <property type="entry name" value="AdoMet_MTases"/>
    <property type="match status" value="1"/>
</dbReference>
<evidence type="ECO:0000256" key="1">
    <source>
        <dbReference type="ARBA" id="ARBA00001957"/>
    </source>
</evidence>
<dbReference type="PROSITE" id="PS50075">
    <property type="entry name" value="CARRIER"/>
    <property type="match status" value="2"/>
</dbReference>
<proteinExistence type="predicted"/>
<dbReference type="Pfam" id="PF00668">
    <property type="entry name" value="Condensation"/>
    <property type="match status" value="2"/>
</dbReference>
<dbReference type="PANTHER" id="PTHR45527:SF1">
    <property type="entry name" value="FATTY ACID SYNTHASE"/>
    <property type="match status" value="1"/>
</dbReference>
<dbReference type="PROSITE" id="PS00455">
    <property type="entry name" value="AMP_BINDING"/>
    <property type="match status" value="2"/>
</dbReference>
<keyword evidence="7" id="KW-1185">Reference proteome</keyword>
<dbReference type="Gene3D" id="3.30.300.30">
    <property type="match status" value="3"/>
</dbReference>
<dbReference type="RefSeq" id="WP_220248536.1">
    <property type="nucleotide sequence ID" value="NZ_JAICCF010000001.1"/>
</dbReference>
<feature type="domain" description="Carrier" evidence="5">
    <location>
        <begin position="1056"/>
        <end position="1131"/>
    </location>
</feature>
<dbReference type="InterPro" id="IPR025110">
    <property type="entry name" value="AMP-bd_C"/>
</dbReference>
<dbReference type="InterPro" id="IPR029058">
    <property type="entry name" value="AB_hydrolase_fold"/>
</dbReference>
<dbReference type="InterPro" id="IPR001031">
    <property type="entry name" value="Thioesterase"/>
</dbReference>
<dbReference type="InterPro" id="IPR023213">
    <property type="entry name" value="CAT-like_dom_sf"/>
</dbReference>
<gene>
    <name evidence="6" type="ORF">K1Y79_03130</name>
</gene>
<accession>A0ABS7G860</accession>
<dbReference type="InterPro" id="IPR010071">
    <property type="entry name" value="AA_adenyl_dom"/>
</dbReference>
<dbReference type="CDD" id="cd05930">
    <property type="entry name" value="A_NRPS"/>
    <property type="match status" value="2"/>
</dbReference>
<dbReference type="PROSITE" id="PS00012">
    <property type="entry name" value="PHOSPHOPANTETHEINE"/>
    <property type="match status" value="2"/>
</dbReference>
<dbReference type="SUPFAM" id="SSF53335">
    <property type="entry name" value="S-adenosyl-L-methionine-dependent methyltransferases"/>
    <property type="match status" value="1"/>
</dbReference>
<dbReference type="SUPFAM" id="SSF53474">
    <property type="entry name" value="alpha/beta-Hydrolases"/>
    <property type="match status" value="1"/>
</dbReference>
<dbReference type="SUPFAM" id="SSF47336">
    <property type="entry name" value="ACP-like"/>
    <property type="match status" value="2"/>
</dbReference>
<organism evidence="6 7">
    <name type="scientific">Chitinophaga rhizophila</name>
    <dbReference type="NCBI Taxonomy" id="2866212"/>
    <lineage>
        <taxon>Bacteria</taxon>
        <taxon>Pseudomonadati</taxon>
        <taxon>Bacteroidota</taxon>
        <taxon>Chitinophagia</taxon>
        <taxon>Chitinophagales</taxon>
        <taxon>Chitinophagaceae</taxon>
        <taxon>Chitinophaga</taxon>
    </lineage>
</organism>
<dbReference type="SMART" id="SM00823">
    <property type="entry name" value="PKS_PP"/>
    <property type="match status" value="1"/>
</dbReference>
<protein>
    <submittedName>
        <fullName evidence="6">Amino acid adenylation domain-containing protein</fullName>
    </submittedName>
</protein>
<dbReference type="NCBIfam" id="TIGR01733">
    <property type="entry name" value="AA-adenyl-dom"/>
    <property type="match status" value="2"/>
</dbReference>
<dbReference type="InterPro" id="IPR045851">
    <property type="entry name" value="AMP-bd_C_sf"/>
</dbReference>
<dbReference type="Gene3D" id="3.40.50.1820">
    <property type="entry name" value="alpha/beta hydrolase"/>
    <property type="match status" value="1"/>
</dbReference>
<dbReference type="SUPFAM" id="SSF52777">
    <property type="entry name" value="CoA-dependent acyltransferases"/>
    <property type="match status" value="4"/>
</dbReference>
<dbReference type="Gene3D" id="3.40.50.980">
    <property type="match status" value="4"/>
</dbReference>
<dbReference type="Pfam" id="PF13193">
    <property type="entry name" value="AMP-binding_C"/>
    <property type="match status" value="1"/>
</dbReference>
<dbReference type="Pfam" id="PF08242">
    <property type="entry name" value="Methyltransf_12"/>
    <property type="match status" value="1"/>
</dbReference>
<evidence type="ECO:0000313" key="7">
    <source>
        <dbReference type="Proteomes" id="UP000812961"/>
    </source>
</evidence>
<dbReference type="InterPro" id="IPR013217">
    <property type="entry name" value="Methyltransf_12"/>
</dbReference>
<keyword evidence="4" id="KW-0677">Repeat</keyword>
<dbReference type="InterPro" id="IPR000873">
    <property type="entry name" value="AMP-dep_synth/lig_dom"/>
</dbReference>
<dbReference type="Gene3D" id="3.30.559.30">
    <property type="entry name" value="Nonribosomal peptide synthetase, condensation domain"/>
    <property type="match status" value="2"/>
</dbReference>
<dbReference type="Pfam" id="PF00975">
    <property type="entry name" value="Thioesterase"/>
    <property type="match status" value="1"/>
</dbReference>
<keyword evidence="3" id="KW-0597">Phosphoprotein</keyword>
<dbReference type="InterPro" id="IPR029063">
    <property type="entry name" value="SAM-dependent_MTases_sf"/>
</dbReference>
<dbReference type="InterPro" id="IPR001242">
    <property type="entry name" value="Condensation_dom"/>
</dbReference>
<reference evidence="6 7" key="1">
    <citation type="submission" date="2021-08" db="EMBL/GenBank/DDBJ databases">
        <title>The genome sequence of Chitinophaga sp. B61.</title>
        <authorList>
            <person name="Zhang X."/>
        </authorList>
    </citation>
    <scope>NUCLEOTIDE SEQUENCE [LARGE SCALE GENOMIC DNA]</scope>
    <source>
        <strain evidence="6 7">B61</strain>
    </source>
</reference>
<evidence type="ECO:0000259" key="5">
    <source>
        <dbReference type="PROSITE" id="PS50075"/>
    </source>
</evidence>
<dbReference type="InterPro" id="IPR009081">
    <property type="entry name" value="PP-bd_ACP"/>
</dbReference>
<dbReference type="Gene3D" id="2.30.38.10">
    <property type="entry name" value="Luciferase, Domain 3"/>
    <property type="match status" value="2"/>
</dbReference>
<evidence type="ECO:0000313" key="6">
    <source>
        <dbReference type="EMBL" id="MBW8683315.1"/>
    </source>
</evidence>
<evidence type="ECO:0000256" key="4">
    <source>
        <dbReference type="ARBA" id="ARBA00022737"/>
    </source>
</evidence>
<dbReference type="InterPro" id="IPR036736">
    <property type="entry name" value="ACP-like_sf"/>
</dbReference>
<dbReference type="Gene3D" id="1.10.1200.10">
    <property type="entry name" value="ACP-like"/>
    <property type="match status" value="2"/>
</dbReference>
<dbReference type="Proteomes" id="UP000812961">
    <property type="component" value="Unassembled WGS sequence"/>
</dbReference>
<dbReference type="InterPro" id="IPR020806">
    <property type="entry name" value="PKS_PP-bd"/>
</dbReference>
<dbReference type="Pfam" id="PF00550">
    <property type="entry name" value="PP-binding"/>
    <property type="match status" value="2"/>
</dbReference>
<sequence length="2882" mass="324382">MSEFNLARVVRLLEKANDTGIRISFKEDNIIVEVQKGKMADISILNELKANKPLLINYFRNYAARNNHLLETSPVQHIGERPAGLAPLSFAQERLWFIDKMQGSVQYHLPWIFRLEGHLDITILEKAFKALLVRHEILRTVIREKEGEVYQQVMPADNWTLTLVEADEIVQIYGSVQAYLHHQIAQPYDLSNDPVLKVYVIRQSATEHQLLALLHHIAFDGGSVPVMARELTALYQSYSQGQPVDLPALPIQYADYAIWQRRSMQGEALQQKLHFWNTQLKDLATLELPTDFTRPAVQSISGDELSITLSKTLKDDLVKLSRKEGVTLYMTLLAAFKVLLYRYTAQEDICVGTPVAGRQRQEVETLIGFFVNTIPLRSQLSADEPFHTLLQRLKSVVLQGFDHQEIPFEKIVEALGLKRELNRNAVFQVMFAMQQAAGDTPLTMDGIQLYLEDHTVTTAKFDLYMNATEFEDGLRVRITYCTDLFRQETINNMLQHFEQVLRAVTANAQVKVGAITLLTPDEALALEAILAGVNTGDKVGIVTDLFEQQAAAYPDRSAVVYESSVLTYKELDERSNQVATYLVAKGVGSGILVPICIDRSLEMIIGILAILKTGAAYAPVDPAFPDDRLSYILEDLAATVILSAGEQVPRLKAFLGEHTAVEVIALDDNLAAFTQYKADRPQRNIVSSDLAYVIYTSGSTGKPKGVMVEHGQLAVYLESVVERFRLKECNSFAILASFAADGVITAMFAALCHGSVLHVLSLECITDPRLMQAYQEAHGIECYKMTPTMLEALLEYKDVHAVMPRKKLMIGGEAFTWELIHRVWPLLPEGCSILNHYGPTETTVGVVTYEFPDPQAYERNRLVPIGTPLSNVQAFILDKQLLPVPTGVAGELYIGGPLVARGYLKRQELTDERFISHTISGRTIRLYKTGDTVRYLPDGNIAYLGRTDDQIKIRGYRIEPGEIESVLREVENVKMAAVNVMEDDQHNRSLVAYLVTEGDLDKDTLAAYARKKLPEYMVPVYWIKLDAFPLTVNGKLNRKALPAVNADHVAKRPYTAPGDDTEIALAKIWQQLLNTDKVGIYDNFFSLGGHSLLVTRMIAAIRTQLKLEINIRDVFRYPEIAALAAFLKTQQEQYVLPPVSPQQRGGLIPLSFAQERLWFIDKLQGSVQYHMPWVVRVKGDPDIQALEYSFRAIIERHEVLRTVIRESDGIGYQEILSAENWQLHHLQETEIAGAGDTMEAYITRRIAQPYDLSRDWMLQVDVISCNEGDHLLLILLHHIAGDGWSVSVMIRELASIYNSYKQKIPAVLPSVNVQYADYALWQRRYLEGDVLQKQLQYWKGRLTDVVPFRLPTDFPRPAIQSVNGKAALYTLDKELTRQLQLFSQKQEVTLFMTLLSAFKVLMYRYTGQYDICVGTSLANRTQQELEHLIGFFVNALALRNHINPADSFSALLQQIRTSTLEAYDHQDAPFEKVVEAVAGGRDIGNTPIYPVMFVLQNTPETAKLDFNGLELEGYEFQHVTSKFDLTFSLRETADHIRIHVEYCSDLFEETTIRRMISHYENLLRAVIRNCEVPVGRVQFLSASERQQLLVDFNQSAVSYPEAGKTVVDLFGEQVIATPQAIAIITATAQLTYREVDERANELSRYLIEQGVGKDALVPVCIPRSVEMVIGILGVLKAGAAYVPLDPTYPADRIAYILDDTRASVVITTTAYRHQVRKGQLHIVDLQEMKTLQNEEFKQVSSSPAIKDLAYVIYTSGSTGKPKGVLIQHDSLMNYLLNCRKRYMGTTAGEGSFFHLSYTFDASLTALFLPLITGRSVVIAPAEVAAAEVFLDPLFYSRTYEFIKATPAHMGLLEYAMKGHPGITRRLVLGGEALQAGQLQYLAAEGMEMEIVNEYGPTEATVGSSVYVLNTASGQLPAVIPIGKPLDNVTMYILNELLEPSPVGIAGELCIGGVQVARGYLNHPELTAEKFINSPFREGERLYRTGDQARWLADGNVEFIGRIDEQVKIRGYRVEPGEVESVVNKLDAVKVSAIVVKEDASLMKRLVCYYVPHPQAISSRKAEFFERRVNTWKELYETTYGRAENEEKIDDEFNIVGWNDSFTGGAIPAPEMKEWLDDIRSVILSERPQHVLEIGCGTGLIYYSIAGHITKYTGTDFSAGSINSITRHISGREDRYCETTLRVCPAHEVSAMPEEGIDTIILNSVIQYFPGEDYLTGVIRNAVSSLAGKGRIIIGDVRDNRLLTLFKARLTIDKLKRTTGIREFAWRTAQETLKEEELCLSPAYFYALKTILPRISHVELRWKQGDSLNELTLYRYNVVIYVDWNKPQVTPEWQDWTGVSDQQGVISQLEQRVPVLALRHMPNVRLWKERYISEALTDKTYGTIHDLVKKMQKPDEEVAAAAGILSFAGAAGYTCHLYPDKDPLKMHIVMSLASVEGFIKQESDNVSDSEQVTNNPVFTEINALLQRRMRASLQQRLPEYMIPAEFIAVEQLPLTGNGKTDRKFLSSTEDLRTAANNGYQAPGNELEQRIADIWQELLGVEQIGVDDNFFELGGHSVLMVQLLHRFSDWHITLKDLFVHQTIKRQAELITKRGDHSEIFIQKRSVLNNHLLLLRSGKKDLPVFIVPGSTGVSDSYEELASSIKTEYQVYGIQMQGAFPQEDPLKDLETLAAKHIEWIREVQPKGPYRIIGHSFGGYVAYEMARQLEIAGEELGLLSIIDVEAASVKKNPESEEEMIDLLMLMAGRIFERYGIIERPYPRWIEELKAQLSGLQTTDNMIMAIMQFAKDRFAGKNVAIDALFQLLRLQTTNALMSRSINMMKLKASLVLVKGAAEDWSAFAHDLGWEKCFDSVEVFVVPGNHADMLQKSAGKMGTIFTEKLKTLQ</sequence>